<gene>
    <name evidence="5" type="ORF">I6U48_01025</name>
</gene>
<dbReference type="Proteomes" id="UP000694308">
    <property type="component" value="Unassembled WGS sequence"/>
</dbReference>
<feature type="domain" description="HTH marR-type" evidence="4">
    <location>
        <begin position="10"/>
        <end position="143"/>
    </location>
</feature>
<keyword evidence="2" id="KW-0238">DNA-binding</keyword>
<dbReference type="EMBL" id="JAEEGC010000005">
    <property type="protein sequence ID" value="MBV7271501.1"/>
    <property type="molecule type" value="Genomic_DNA"/>
</dbReference>
<dbReference type="PANTHER" id="PTHR42756">
    <property type="entry name" value="TRANSCRIPTIONAL REGULATOR, MARR"/>
    <property type="match status" value="1"/>
</dbReference>
<dbReference type="Pfam" id="PF12802">
    <property type="entry name" value="MarR_2"/>
    <property type="match status" value="1"/>
</dbReference>
<dbReference type="PANTHER" id="PTHR42756:SF1">
    <property type="entry name" value="TRANSCRIPTIONAL REPRESSOR OF EMRAB OPERON"/>
    <property type="match status" value="1"/>
</dbReference>
<proteinExistence type="predicted"/>
<evidence type="ECO:0000259" key="4">
    <source>
        <dbReference type="PROSITE" id="PS50995"/>
    </source>
</evidence>
<protein>
    <submittedName>
        <fullName evidence="5">MarR family transcriptional regulator</fullName>
    </submittedName>
</protein>
<evidence type="ECO:0000313" key="6">
    <source>
        <dbReference type="Proteomes" id="UP000694308"/>
    </source>
</evidence>
<evidence type="ECO:0000313" key="5">
    <source>
        <dbReference type="EMBL" id="MBV7271501.1"/>
    </source>
</evidence>
<keyword evidence="6" id="KW-1185">Reference proteome</keyword>
<dbReference type="InterPro" id="IPR000835">
    <property type="entry name" value="HTH_MarR-typ"/>
</dbReference>
<dbReference type="AlphaFoldDB" id="A0A949TTB3"/>
<dbReference type="PROSITE" id="PS50995">
    <property type="entry name" value="HTH_MARR_2"/>
    <property type="match status" value="1"/>
</dbReference>
<keyword evidence="1" id="KW-0805">Transcription regulation</keyword>
<reference evidence="5" key="1">
    <citation type="submission" date="2020-12" db="EMBL/GenBank/DDBJ databases">
        <title>Clostridium thailandense sp. nov., a novel acetogenic bacterium isolated from peat land soil in Thailand.</title>
        <authorList>
            <person name="Chaikitkaew S."/>
            <person name="Birkeland N.K."/>
        </authorList>
    </citation>
    <scope>NUCLEOTIDE SEQUENCE</scope>
    <source>
        <strain evidence="5">PL3</strain>
    </source>
</reference>
<keyword evidence="3" id="KW-0804">Transcription</keyword>
<sequence length="148" mass="17373">MTYDELHELHDLLFKTMGLFHEKFIRRFCRESEKCPGLKKNHTIIIGFLYQNKILTATEIAKMLNMEKGSLTTLIDQLQELGLVIRYEDTNDRRKSLISLTDFGRATMEDMMKVSIQRMNEILGNADTDEVLKFVDSLRYAVEFMQKN</sequence>
<organism evidence="5 6">
    <name type="scientific">Clostridium thailandense</name>
    <dbReference type="NCBI Taxonomy" id="2794346"/>
    <lineage>
        <taxon>Bacteria</taxon>
        <taxon>Bacillati</taxon>
        <taxon>Bacillota</taxon>
        <taxon>Clostridia</taxon>
        <taxon>Eubacteriales</taxon>
        <taxon>Clostridiaceae</taxon>
        <taxon>Clostridium</taxon>
    </lineage>
</organism>
<dbReference type="GO" id="GO:0003677">
    <property type="term" value="F:DNA binding"/>
    <property type="evidence" value="ECO:0007669"/>
    <property type="project" value="UniProtKB-KW"/>
</dbReference>
<evidence type="ECO:0000256" key="3">
    <source>
        <dbReference type="ARBA" id="ARBA00023163"/>
    </source>
</evidence>
<dbReference type="RefSeq" id="WP_218318539.1">
    <property type="nucleotide sequence ID" value="NZ_JAEEGC010000005.1"/>
</dbReference>
<dbReference type="GO" id="GO:0003700">
    <property type="term" value="F:DNA-binding transcription factor activity"/>
    <property type="evidence" value="ECO:0007669"/>
    <property type="project" value="InterPro"/>
</dbReference>
<evidence type="ECO:0000256" key="1">
    <source>
        <dbReference type="ARBA" id="ARBA00023015"/>
    </source>
</evidence>
<evidence type="ECO:0000256" key="2">
    <source>
        <dbReference type="ARBA" id="ARBA00023125"/>
    </source>
</evidence>
<accession>A0A949TTB3</accession>
<comment type="caution">
    <text evidence="5">The sequence shown here is derived from an EMBL/GenBank/DDBJ whole genome shotgun (WGS) entry which is preliminary data.</text>
</comment>
<dbReference type="SMART" id="SM00347">
    <property type="entry name" value="HTH_MARR"/>
    <property type="match status" value="1"/>
</dbReference>
<name>A0A949TTB3_9CLOT</name>